<feature type="region of interest" description="Disordered" evidence="1">
    <location>
        <begin position="813"/>
        <end position="852"/>
    </location>
</feature>
<dbReference type="InterPro" id="IPR022742">
    <property type="entry name" value="Hydrolase_4"/>
</dbReference>
<evidence type="ECO:0000313" key="3">
    <source>
        <dbReference type="EMBL" id="CEL68926.1"/>
    </source>
</evidence>
<organism evidence="3">
    <name type="scientific">Neospora caninum (strain Liverpool)</name>
    <dbReference type="NCBI Taxonomy" id="572307"/>
    <lineage>
        <taxon>Eukaryota</taxon>
        <taxon>Sar</taxon>
        <taxon>Alveolata</taxon>
        <taxon>Apicomplexa</taxon>
        <taxon>Conoidasida</taxon>
        <taxon>Coccidia</taxon>
        <taxon>Eucoccidiorida</taxon>
        <taxon>Eimeriorina</taxon>
        <taxon>Sarcocystidae</taxon>
        <taxon>Neospora</taxon>
    </lineage>
</organism>
<feature type="region of interest" description="Disordered" evidence="1">
    <location>
        <begin position="282"/>
        <end position="318"/>
    </location>
</feature>
<name>A0A0F7UIS5_NEOCL</name>
<dbReference type="SUPFAM" id="SSF53474">
    <property type="entry name" value="alpha/beta-Hydrolases"/>
    <property type="match status" value="1"/>
</dbReference>
<feature type="region of interest" description="Disordered" evidence="1">
    <location>
        <begin position="1"/>
        <end position="22"/>
    </location>
</feature>
<dbReference type="Gene3D" id="3.40.50.1820">
    <property type="entry name" value="alpha/beta hydrolase"/>
    <property type="match status" value="2"/>
</dbReference>
<feature type="region of interest" description="Disordered" evidence="1">
    <location>
        <begin position="408"/>
        <end position="469"/>
    </location>
</feature>
<protein>
    <submittedName>
        <fullName evidence="3">Putative lysophospholipase</fullName>
    </submittedName>
</protein>
<feature type="compositionally biased region" description="Polar residues" evidence="1">
    <location>
        <begin position="106"/>
        <end position="130"/>
    </location>
</feature>
<dbReference type="EMBL" id="LN714485">
    <property type="protein sequence ID" value="CEL68926.1"/>
    <property type="molecule type" value="Genomic_DNA"/>
</dbReference>
<accession>A0A0F7UIS5</accession>
<gene>
    <name evidence="3" type="ORF">BN1204_046570</name>
</gene>
<dbReference type="Pfam" id="PF12146">
    <property type="entry name" value="Hydrolase_4"/>
    <property type="match status" value="1"/>
</dbReference>
<feature type="compositionally biased region" description="Basic and acidic residues" evidence="1">
    <location>
        <begin position="413"/>
        <end position="431"/>
    </location>
</feature>
<evidence type="ECO:0000259" key="2">
    <source>
        <dbReference type="Pfam" id="PF12146"/>
    </source>
</evidence>
<dbReference type="PANTHER" id="PTHR11614">
    <property type="entry name" value="PHOSPHOLIPASE-RELATED"/>
    <property type="match status" value="1"/>
</dbReference>
<proteinExistence type="predicted"/>
<evidence type="ECO:0000256" key="1">
    <source>
        <dbReference type="SAM" id="MobiDB-lite"/>
    </source>
</evidence>
<reference evidence="3" key="1">
    <citation type="journal article" date="2015" name="PLoS ONE">
        <title>Comprehensive Evaluation of Toxoplasma gondii VEG and Neospora caninum LIV Genomes with Tachyzoite Stage Transcriptome and Proteome Defines Novel Transcript Features.</title>
        <authorList>
            <person name="Ramaprasad A."/>
            <person name="Mourier T."/>
            <person name="Naeem R."/>
            <person name="Malas T.B."/>
            <person name="Moussa E."/>
            <person name="Panigrahi A."/>
            <person name="Vermont S.J."/>
            <person name="Otto T.D."/>
            <person name="Wastling J."/>
            <person name="Pain A."/>
        </authorList>
    </citation>
    <scope>NUCLEOTIDE SEQUENCE</scope>
    <source>
        <strain evidence="3">Liverpool</strain>
    </source>
</reference>
<dbReference type="AlphaFoldDB" id="A0A0F7UIS5"/>
<feature type="domain" description="Serine aminopeptidase S33" evidence="2">
    <location>
        <begin position="337"/>
        <end position="393"/>
    </location>
</feature>
<sequence length="962" mass="103040">MGNSQGNARMRSPNDISDVARGKDGWVELDRDEACRFVSLEAPITDAVEFPYDNKPEHGSFVNVQGLRIHTYFWYPQASQSRTSGAGLRESTSRPDASASPLLPQRHSSCSPTASFSTLGAGQAAPSSSLDRNRGPTKVAHAGFYPPHPSPSVTSVPRHALPTCNGRRAYTADHLGAASGSLPAPEQALLDKATAVCGARGVVLLLHGYCNHSRLAWLSKPLPPGHRRRDPTVVGYPTVSEALSVPAAVASNSSCRSEADEQSFDFSPAATLSTAGSWKNALEGTSEFKPDPPGRVASRSRAASLTAEEPAGGCDRTEGWVETVGDASVSASWHIQYQGSWVEALNRAGFLVAAMDFQGHGLSEGWQGKRGSVNRLDDLALDVIQFITIIRRRCQFLRGVYRHCVHDGKHRSGSREVKEGAERRPDSERQTSSKPRRGMPTSEMEPNGGETKEQSTQESNGGIDNDEENPPIFLLGVSLGGWAAARTIQLLGDPKAVASLFLVCDPNGPLPQFSGILTPHAAASPPHSGASAGPLPFPIEKQLTSSLSAARVSRQRQSSSFASLGALSSVGQTQTSLTTAGVSGCVLLSPMLDLSFVKSATKYNLYRHLMVRLAEWAPNMVVSRPLPNKEYPYLEAHMQRDKYTYKGGSRLRMVREMFEGTDTILHPECLSLISESTCGALLVMHNLLDGVCGVEGSLRLFHGATRIRDKSFLAVNAYVDGTASTQHLNPVEFSTGAPAEVLARFGTGALPAPASTLAGCGSPEVLQPLQETREGVKAAGGSMDLEGQAAAQDPHATPCAVTAEIRCGLAHDLSEGTSESVERKRTPSQHRHQGTEARDSVSGPAVGKEEVGTEEVCDVTSLNAHEGGKSQQQENVERAGKAITSCTSSTVRCVPCKNDGERVLPRNLYVECNVEAALIEKVRAYADPQLHGLDVYHSLPSEPDGEKILARVMQWLLQHARI</sequence>
<dbReference type="InterPro" id="IPR051044">
    <property type="entry name" value="MAG_DAG_Lipase"/>
</dbReference>
<feature type="region of interest" description="Disordered" evidence="1">
    <location>
        <begin position="83"/>
        <end position="156"/>
    </location>
</feature>
<dbReference type="InterPro" id="IPR029058">
    <property type="entry name" value="AB_hydrolase_fold"/>
</dbReference>